<dbReference type="Proteomes" id="UP000242519">
    <property type="component" value="Unassembled WGS sequence"/>
</dbReference>
<dbReference type="EMBL" id="MZNU01000342">
    <property type="protein sequence ID" value="OWO99812.1"/>
    <property type="molecule type" value="Genomic_DNA"/>
</dbReference>
<feature type="compositionally biased region" description="Basic residues" evidence="1">
    <location>
        <begin position="437"/>
        <end position="448"/>
    </location>
</feature>
<evidence type="ECO:0000313" key="5">
    <source>
        <dbReference type="Proteomes" id="UP000242519"/>
    </source>
</evidence>
<feature type="compositionally biased region" description="Low complexity" evidence="1">
    <location>
        <begin position="382"/>
        <end position="391"/>
    </location>
</feature>
<accession>A0A218YWZ8</accession>
<proteinExistence type="predicted"/>
<feature type="compositionally biased region" description="Polar residues" evidence="1">
    <location>
        <begin position="300"/>
        <end position="309"/>
    </location>
</feature>
<sequence length="503" mass="53303">MLSRWPRASPAIPTRRAPTKAISALATVVSLLSPASALQFTPNSACASLCTDSPALDASDPNVSNTSGSDVVCRDGDYSNSPVGYCFETCLDCLQSSAASSSDENDQAWCFYNLRFAFNSCIFGSTNATDPLSTPCSTSTACGPLASALGDGMGTPLTTSPYSYCTAYENTFSGSSLGVCRECLKLNSDAAYLSNYLAPAGCAQRPAIGIVTGLNSTVFTKNEVVITSPQNPVSTKKDRGLSTETLIGMAVGCGVVLLLLVAAAFVCARKRRTARRLRQLQSPLHERFGADNITAPHSGAYSSPQTSPPFKSEGLPTSPAPKVGSLGFSRERAQHAGGWQGTSIRDAPLETYPPSPPLYSPPCSDVDPMPAHPAYLPPDYAPPSRNSTSPLSSPPPASSRDVRSVSSASRLPTQNLSARRGFVPTPVQRGGEGGGSRRARKPGRRSRGRGPQSDISVELWPGSYRAGAGRSAVYDLRGEELRHRYSWLLASRGWGATGWRWCW</sequence>
<feature type="chain" id="PRO_5012691018" evidence="3">
    <location>
        <begin position="38"/>
        <end position="503"/>
    </location>
</feature>
<keyword evidence="2" id="KW-0472">Membrane</keyword>
<dbReference type="OrthoDB" id="5426678at2759"/>
<dbReference type="AlphaFoldDB" id="A0A218YWZ8"/>
<evidence type="ECO:0000313" key="4">
    <source>
        <dbReference type="EMBL" id="OWO99812.1"/>
    </source>
</evidence>
<feature type="compositionally biased region" description="Pro residues" evidence="1">
    <location>
        <begin position="351"/>
        <end position="360"/>
    </location>
</feature>
<feature type="signal peptide" evidence="3">
    <location>
        <begin position="1"/>
        <end position="37"/>
    </location>
</feature>
<keyword evidence="2" id="KW-0812">Transmembrane</keyword>
<keyword evidence="5" id="KW-1185">Reference proteome</keyword>
<evidence type="ECO:0000256" key="3">
    <source>
        <dbReference type="SAM" id="SignalP"/>
    </source>
</evidence>
<reference evidence="4 5" key="1">
    <citation type="submission" date="2017-04" db="EMBL/GenBank/DDBJ databases">
        <title>Draft genome sequence of Marssonina coronaria NL1: causal agent of apple blotch.</title>
        <authorList>
            <person name="Cheng Q."/>
        </authorList>
    </citation>
    <scope>NUCLEOTIDE SEQUENCE [LARGE SCALE GENOMIC DNA]</scope>
    <source>
        <strain evidence="4 5">NL1</strain>
    </source>
</reference>
<evidence type="ECO:0000256" key="1">
    <source>
        <dbReference type="SAM" id="MobiDB-lite"/>
    </source>
</evidence>
<feature type="region of interest" description="Disordered" evidence="1">
    <location>
        <begin position="288"/>
        <end position="456"/>
    </location>
</feature>
<comment type="caution">
    <text evidence="4">The sequence shown here is derived from an EMBL/GenBank/DDBJ whole genome shotgun (WGS) entry which is preliminary data.</text>
</comment>
<keyword evidence="3" id="KW-0732">Signal</keyword>
<gene>
    <name evidence="4" type="ORF">B2J93_6867</name>
</gene>
<organism evidence="4 5">
    <name type="scientific">Diplocarpon coronariae</name>
    <dbReference type="NCBI Taxonomy" id="2795749"/>
    <lineage>
        <taxon>Eukaryota</taxon>
        <taxon>Fungi</taxon>
        <taxon>Dikarya</taxon>
        <taxon>Ascomycota</taxon>
        <taxon>Pezizomycotina</taxon>
        <taxon>Leotiomycetes</taxon>
        <taxon>Helotiales</taxon>
        <taxon>Drepanopezizaceae</taxon>
        <taxon>Diplocarpon</taxon>
    </lineage>
</organism>
<protein>
    <submittedName>
        <fullName evidence="4">LPXTG-domain-containing protein</fullName>
    </submittedName>
</protein>
<keyword evidence="2" id="KW-1133">Transmembrane helix</keyword>
<evidence type="ECO:0000256" key="2">
    <source>
        <dbReference type="SAM" id="Phobius"/>
    </source>
</evidence>
<dbReference type="InParanoid" id="A0A218YWZ8"/>
<dbReference type="STRING" id="503106.A0A218YWZ8"/>
<name>A0A218YWZ8_9HELO</name>
<feature type="transmembrane region" description="Helical" evidence="2">
    <location>
        <begin position="246"/>
        <end position="268"/>
    </location>
</feature>